<organism evidence="5 6">
    <name type="scientific">Paracoccus aminophilus JCM 7686</name>
    <dbReference type="NCBI Taxonomy" id="1367847"/>
    <lineage>
        <taxon>Bacteria</taxon>
        <taxon>Pseudomonadati</taxon>
        <taxon>Pseudomonadota</taxon>
        <taxon>Alphaproteobacteria</taxon>
        <taxon>Rhodobacterales</taxon>
        <taxon>Paracoccaceae</taxon>
        <taxon>Paracoccus</taxon>
    </lineage>
</organism>
<keyword evidence="2 3" id="KW-0186">Copper</keyword>
<dbReference type="InterPro" id="IPR003782">
    <property type="entry name" value="SCO1/SenC"/>
</dbReference>
<dbReference type="EMBL" id="CP006650">
    <property type="protein sequence ID" value="AGT10459.1"/>
    <property type="molecule type" value="Genomic_DNA"/>
</dbReference>
<evidence type="ECO:0000256" key="4">
    <source>
        <dbReference type="PIRSR" id="PIRSR603782-2"/>
    </source>
</evidence>
<dbReference type="STRING" id="1367847.JCM7686_3424"/>
<protein>
    <submittedName>
        <fullName evidence="5">Electron transport protein SCO1/SenC</fullName>
    </submittedName>
</protein>
<evidence type="ECO:0000256" key="3">
    <source>
        <dbReference type="PIRSR" id="PIRSR603782-1"/>
    </source>
</evidence>
<dbReference type="AlphaFoldDB" id="S5XSN8"/>
<keyword evidence="4" id="KW-1015">Disulfide bond</keyword>
<dbReference type="PANTHER" id="PTHR12151:SF25">
    <property type="entry name" value="LINALOOL DEHYDRATASE_ISOMERASE DOMAIN-CONTAINING PROTEIN"/>
    <property type="match status" value="1"/>
</dbReference>
<dbReference type="PANTHER" id="PTHR12151">
    <property type="entry name" value="ELECTRON TRANSPORT PROTIN SCO1/SENC FAMILY MEMBER"/>
    <property type="match status" value="1"/>
</dbReference>
<evidence type="ECO:0000313" key="5">
    <source>
        <dbReference type="EMBL" id="AGT10459.1"/>
    </source>
</evidence>
<feature type="binding site" evidence="3">
    <location>
        <position position="172"/>
    </location>
    <ligand>
        <name>Cu cation</name>
        <dbReference type="ChEBI" id="CHEBI:23378"/>
    </ligand>
</feature>
<dbReference type="FunFam" id="3.40.30.10:FF:000013">
    <property type="entry name" value="Blast:Protein SCO1 homolog, mitochondrial"/>
    <property type="match status" value="1"/>
</dbReference>
<dbReference type="Pfam" id="PF02630">
    <property type="entry name" value="SCO1-SenC"/>
    <property type="match status" value="1"/>
</dbReference>
<feature type="disulfide bond" description="Redox-active" evidence="4">
    <location>
        <begin position="83"/>
        <end position="87"/>
    </location>
</feature>
<dbReference type="PATRIC" id="fig|1367847.3.peg.3456"/>
<dbReference type="InterPro" id="IPR036249">
    <property type="entry name" value="Thioredoxin-like_sf"/>
</dbReference>
<dbReference type="SUPFAM" id="SSF52833">
    <property type="entry name" value="Thioredoxin-like"/>
    <property type="match status" value="1"/>
</dbReference>
<dbReference type="Gene3D" id="3.40.30.10">
    <property type="entry name" value="Glutaredoxin"/>
    <property type="match status" value="1"/>
</dbReference>
<name>S5XSN8_PARAH</name>
<feature type="binding site" evidence="3">
    <location>
        <position position="87"/>
    </location>
    <ligand>
        <name>Cu cation</name>
        <dbReference type="ChEBI" id="CHEBI:23378"/>
    </ligand>
</feature>
<dbReference type="HOGENOM" id="CLU_050131_3_1_5"/>
<dbReference type="CDD" id="cd02968">
    <property type="entry name" value="SCO"/>
    <property type="match status" value="1"/>
</dbReference>
<evidence type="ECO:0000256" key="2">
    <source>
        <dbReference type="ARBA" id="ARBA00023008"/>
    </source>
</evidence>
<dbReference type="KEGG" id="pami:JCM7686_3424"/>
<accession>S5XSN8</accession>
<dbReference type="Proteomes" id="UP000015480">
    <property type="component" value="Chromosome"/>
</dbReference>
<dbReference type="GO" id="GO:0046872">
    <property type="term" value="F:metal ion binding"/>
    <property type="evidence" value="ECO:0007669"/>
    <property type="project" value="UniProtKB-KW"/>
</dbReference>
<feature type="binding site" evidence="3">
    <location>
        <position position="83"/>
    </location>
    <ligand>
        <name>Cu cation</name>
        <dbReference type="ChEBI" id="CHEBI:23378"/>
    </ligand>
</feature>
<keyword evidence="3" id="KW-0479">Metal-binding</keyword>
<reference evidence="5 6" key="1">
    <citation type="journal article" date="2014" name="BMC Genomics">
        <title>Architecture and functions of a multipartite genome of the methylotrophic bacterium Paracoccus aminophilus JCM 7686, containing primary and secondary chromids.</title>
        <authorList>
            <person name="Dziewit L."/>
            <person name="Czarnecki J."/>
            <person name="Wibberg D."/>
            <person name="Radlinska M."/>
            <person name="Mrozek P."/>
            <person name="Szymczak M."/>
            <person name="Schluter A."/>
            <person name="Puhler A."/>
            <person name="Bartosik D."/>
        </authorList>
    </citation>
    <scope>NUCLEOTIDE SEQUENCE [LARGE SCALE GENOMIC DNA]</scope>
    <source>
        <strain evidence="5">JCM 7686</strain>
    </source>
</reference>
<gene>
    <name evidence="5" type="ORF">JCM7686_3424</name>
</gene>
<keyword evidence="6" id="KW-1185">Reference proteome</keyword>
<comment type="similarity">
    <text evidence="1">Belongs to the SCO1/2 family.</text>
</comment>
<dbReference type="RefSeq" id="WP_020952095.1">
    <property type="nucleotide sequence ID" value="NC_022041.1"/>
</dbReference>
<dbReference type="eggNOG" id="COG1999">
    <property type="taxonomic scope" value="Bacteria"/>
</dbReference>
<sequence>MAADKRILALGAVATVLVLATGGIWLSQTKDSDPFGQCRKSVVAGGMEAFGAPFTLTNQQSQRVTDKQVFAKPSLVYFGYTFCPDVCPLDVSRNGEARRLLSERGLDVNDVFITIDPNRDTPEALQSFAEVQDPELIALTGSSEEIDAVAKAWRVYYKLNNQDDPEDYLVDHMTNTFLVMPGQGTVEYFGRDVSPEDMATRTACFVNAAK</sequence>
<evidence type="ECO:0000313" key="6">
    <source>
        <dbReference type="Proteomes" id="UP000015480"/>
    </source>
</evidence>
<evidence type="ECO:0000256" key="1">
    <source>
        <dbReference type="ARBA" id="ARBA00010996"/>
    </source>
</evidence>
<proteinExistence type="inferred from homology"/>